<dbReference type="InterPro" id="IPR030184">
    <property type="entry name" value="WAT1-related"/>
</dbReference>
<dbReference type="ExpressionAtlas" id="A0A0R0GP44">
    <property type="expression patterns" value="baseline"/>
</dbReference>
<evidence type="ECO:0000256" key="2">
    <source>
        <dbReference type="ARBA" id="ARBA00007635"/>
    </source>
</evidence>
<organism evidence="8">
    <name type="scientific">Glycine max</name>
    <name type="common">Soybean</name>
    <name type="synonym">Glycine hispida</name>
    <dbReference type="NCBI Taxonomy" id="3847"/>
    <lineage>
        <taxon>Eukaryota</taxon>
        <taxon>Viridiplantae</taxon>
        <taxon>Streptophyta</taxon>
        <taxon>Embryophyta</taxon>
        <taxon>Tracheophyta</taxon>
        <taxon>Spermatophyta</taxon>
        <taxon>Magnoliopsida</taxon>
        <taxon>eudicotyledons</taxon>
        <taxon>Gunneridae</taxon>
        <taxon>Pentapetalae</taxon>
        <taxon>rosids</taxon>
        <taxon>fabids</taxon>
        <taxon>Fabales</taxon>
        <taxon>Fabaceae</taxon>
        <taxon>Papilionoideae</taxon>
        <taxon>50 kb inversion clade</taxon>
        <taxon>NPAAA clade</taxon>
        <taxon>indigoferoid/millettioid clade</taxon>
        <taxon>Phaseoleae</taxon>
        <taxon>Glycine</taxon>
        <taxon>Glycine subgen. Soja</taxon>
    </lineage>
</organism>
<feature type="transmembrane region" description="Helical" evidence="6">
    <location>
        <begin position="96"/>
        <end position="115"/>
    </location>
</feature>
<feature type="transmembrane region" description="Helical" evidence="6">
    <location>
        <begin position="127"/>
        <end position="147"/>
    </location>
</feature>
<feature type="transmembrane region" description="Helical" evidence="6">
    <location>
        <begin position="276"/>
        <end position="301"/>
    </location>
</feature>
<evidence type="ECO:0000256" key="5">
    <source>
        <dbReference type="ARBA" id="ARBA00023136"/>
    </source>
</evidence>
<comment type="subcellular location">
    <subcellularLocation>
        <location evidence="1 6">Membrane</location>
        <topology evidence="1 6">Multi-pass membrane protein</topology>
    </subcellularLocation>
</comment>
<dbReference type="GO" id="GO:0016020">
    <property type="term" value="C:membrane"/>
    <property type="evidence" value="ECO:0007669"/>
    <property type="project" value="UniProtKB-SubCell"/>
</dbReference>
<reference evidence="8" key="3">
    <citation type="submission" date="2018-07" db="EMBL/GenBank/DDBJ databases">
        <title>WGS assembly of Glycine max.</title>
        <authorList>
            <person name="Schmutz J."/>
            <person name="Cannon S."/>
            <person name="Schlueter J."/>
            <person name="Ma J."/>
            <person name="Mitros T."/>
            <person name="Nelson W."/>
            <person name="Hyten D."/>
            <person name="Song Q."/>
            <person name="Thelen J."/>
            <person name="Cheng J."/>
            <person name="Xu D."/>
            <person name="Hellsten U."/>
            <person name="May G."/>
            <person name="Yu Y."/>
            <person name="Sakurai T."/>
            <person name="Umezawa T."/>
            <person name="Bhattacharyya M."/>
            <person name="Sandhu D."/>
            <person name="Valliyodan B."/>
            <person name="Lindquist E."/>
            <person name="Peto M."/>
            <person name="Grant D."/>
            <person name="Shu S."/>
            <person name="Goodstein D."/>
            <person name="Barry K."/>
            <person name="Futrell-Griggs M."/>
            <person name="Abernathy B."/>
            <person name="Du J."/>
            <person name="Tian Z."/>
            <person name="Zhu L."/>
            <person name="Gill N."/>
            <person name="Joshi T."/>
            <person name="Libault M."/>
            <person name="Sethuraman A."/>
            <person name="Zhang X."/>
            <person name="Shinozaki K."/>
            <person name="Nguyen H."/>
            <person name="Wing R."/>
            <person name="Cregan P."/>
            <person name="Specht J."/>
            <person name="Grimwood J."/>
            <person name="Rokhsar D."/>
            <person name="Stacey G."/>
            <person name="Shoemaker R."/>
            <person name="Jackson S."/>
        </authorList>
    </citation>
    <scope>NUCLEOTIDE SEQUENCE</scope>
    <source>
        <tissue evidence="8">Callus</tissue>
    </source>
</reference>
<reference evidence="9" key="2">
    <citation type="submission" date="2018-02" db="UniProtKB">
        <authorList>
            <consortium name="EnsemblPlants"/>
        </authorList>
    </citation>
    <scope>IDENTIFICATION</scope>
    <source>
        <strain evidence="9">Williams 82</strain>
    </source>
</reference>
<evidence type="ECO:0000313" key="9">
    <source>
        <dbReference type="EnsemblPlants" id="KRH16969"/>
    </source>
</evidence>
<evidence type="ECO:0000256" key="3">
    <source>
        <dbReference type="ARBA" id="ARBA00022692"/>
    </source>
</evidence>
<evidence type="ECO:0000259" key="7">
    <source>
        <dbReference type="Pfam" id="PF00892"/>
    </source>
</evidence>
<evidence type="ECO:0000313" key="8">
    <source>
        <dbReference type="EMBL" id="KRH16969.1"/>
    </source>
</evidence>
<reference evidence="8 9" key="1">
    <citation type="journal article" date="2010" name="Nature">
        <title>Genome sequence of the palaeopolyploid soybean.</title>
        <authorList>
            <person name="Schmutz J."/>
            <person name="Cannon S.B."/>
            <person name="Schlueter J."/>
            <person name="Ma J."/>
            <person name="Mitros T."/>
            <person name="Nelson W."/>
            <person name="Hyten D.L."/>
            <person name="Song Q."/>
            <person name="Thelen J.J."/>
            <person name="Cheng J."/>
            <person name="Xu D."/>
            <person name="Hellsten U."/>
            <person name="May G.D."/>
            <person name="Yu Y."/>
            <person name="Sakurai T."/>
            <person name="Umezawa T."/>
            <person name="Bhattacharyya M.K."/>
            <person name="Sandhu D."/>
            <person name="Valliyodan B."/>
            <person name="Lindquist E."/>
            <person name="Peto M."/>
            <person name="Grant D."/>
            <person name="Shu S."/>
            <person name="Goodstein D."/>
            <person name="Barry K."/>
            <person name="Futrell-Griggs M."/>
            <person name="Abernathy B."/>
            <person name="Du J."/>
            <person name="Tian Z."/>
            <person name="Zhu L."/>
            <person name="Gill N."/>
            <person name="Joshi T."/>
            <person name="Libault M."/>
            <person name="Sethuraman A."/>
            <person name="Zhang X.-C."/>
            <person name="Shinozaki K."/>
            <person name="Nguyen H.T."/>
            <person name="Wing R.A."/>
            <person name="Cregan P."/>
            <person name="Specht J."/>
            <person name="Grimwood J."/>
            <person name="Rokhsar D."/>
            <person name="Stacey G."/>
            <person name="Shoemaker R.C."/>
            <person name="Jackson S.A."/>
        </authorList>
    </citation>
    <scope>NUCLEOTIDE SEQUENCE</scope>
    <source>
        <strain evidence="9">cv. Williams 82</strain>
        <tissue evidence="8">Callus</tissue>
    </source>
</reference>
<keyword evidence="4 6" id="KW-1133">Transmembrane helix</keyword>
<keyword evidence="10" id="KW-1185">Reference proteome</keyword>
<feature type="domain" description="EamA" evidence="7">
    <location>
        <begin position="78"/>
        <end position="140"/>
    </location>
</feature>
<name>A0A0R0GP44_SOYBN</name>
<feature type="transmembrane region" description="Helical" evidence="6">
    <location>
        <begin position="204"/>
        <end position="225"/>
    </location>
</feature>
<accession>A0A0R0GP44</accession>
<dbReference type="EMBL" id="CM000847">
    <property type="protein sequence ID" value="KRH16969.1"/>
    <property type="molecule type" value="Genomic_DNA"/>
</dbReference>
<dbReference type="InterPro" id="IPR037185">
    <property type="entry name" value="EmrE-like"/>
</dbReference>
<gene>
    <name evidence="8" type="ORF">GLYMA_14G189200</name>
</gene>
<dbReference type="AlphaFoldDB" id="A0A0R0GP44"/>
<proteinExistence type="inferred from homology"/>
<sequence length="303" mass="33540">MSDTNRATEEKSKRGLKEWFKSSQVLLSMILVQVFVTGLQLLSRVVLVQGSFIFSLIAYRFIVATICVAPFALYFERMTLAQGLFYYGLKDTSATYAVNFLNLVPICTFFTSIIFRLEKLGLHTWAGRAKCGGAILCVGGALVTSIYKGKKFYLGHQSHHVQTVATAHETHMLRGTFVLICSCFSYTAWFLVQVQLLKVFPLRYTGTMLACVLAAIQGGIIGVCIDSSKAAWKLEWNLQLVTIVYSGALATAATFTILSWAITIKGPSYPPMFNPLALIFVAFSEAIILGEPLTVGTYEYFSF</sequence>
<feature type="transmembrane region" description="Helical" evidence="6">
    <location>
        <begin position="52"/>
        <end position="75"/>
    </location>
</feature>
<dbReference type="Proteomes" id="UP000008827">
    <property type="component" value="Chromosome 14"/>
</dbReference>
<feature type="transmembrane region" description="Helical" evidence="6">
    <location>
        <begin position="172"/>
        <end position="192"/>
    </location>
</feature>
<feature type="domain" description="EamA" evidence="7">
    <location>
        <begin position="174"/>
        <end position="297"/>
    </location>
</feature>
<feature type="transmembrane region" description="Helical" evidence="6">
    <location>
        <begin position="237"/>
        <end position="264"/>
    </location>
</feature>
<evidence type="ECO:0000256" key="6">
    <source>
        <dbReference type="RuleBase" id="RU363077"/>
    </source>
</evidence>
<keyword evidence="5 6" id="KW-0472">Membrane</keyword>
<dbReference type="SUPFAM" id="SSF103481">
    <property type="entry name" value="Multidrug resistance efflux transporter EmrE"/>
    <property type="match status" value="1"/>
</dbReference>
<protein>
    <recommendedName>
        <fullName evidence="6">WAT1-related protein</fullName>
    </recommendedName>
</protein>
<feature type="transmembrane region" description="Helical" evidence="6">
    <location>
        <begin position="25"/>
        <end position="46"/>
    </location>
</feature>
<dbReference type="InterPro" id="IPR000620">
    <property type="entry name" value="EamA_dom"/>
</dbReference>
<evidence type="ECO:0000256" key="4">
    <source>
        <dbReference type="ARBA" id="ARBA00022989"/>
    </source>
</evidence>
<dbReference type="Pfam" id="PF00892">
    <property type="entry name" value="EamA"/>
    <property type="match status" value="2"/>
</dbReference>
<dbReference type="EnsemblPlants" id="KRH16969">
    <property type="protein sequence ID" value="KRH16969"/>
    <property type="gene ID" value="GLYMA_14G189200"/>
</dbReference>
<keyword evidence="3 6" id="KW-0812">Transmembrane</keyword>
<evidence type="ECO:0000313" key="10">
    <source>
        <dbReference type="Proteomes" id="UP000008827"/>
    </source>
</evidence>
<dbReference type="GO" id="GO:0022857">
    <property type="term" value="F:transmembrane transporter activity"/>
    <property type="evidence" value="ECO:0007669"/>
    <property type="project" value="InterPro"/>
</dbReference>
<dbReference type="PANTHER" id="PTHR31218">
    <property type="entry name" value="WAT1-RELATED PROTEIN"/>
    <property type="match status" value="1"/>
</dbReference>
<dbReference type="Gramene" id="KRH16969">
    <property type="protein sequence ID" value="KRH16969"/>
    <property type="gene ID" value="GLYMA_14G189200"/>
</dbReference>
<comment type="similarity">
    <text evidence="2 6">Belongs to the drug/metabolite transporter (DMT) superfamily. Plant drug/metabolite exporter (P-DME) (TC 2.A.7.4) family.</text>
</comment>
<evidence type="ECO:0000256" key="1">
    <source>
        <dbReference type="ARBA" id="ARBA00004141"/>
    </source>
</evidence>